<feature type="binding site" evidence="2">
    <location>
        <position position="67"/>
    </location>
    <ligand>
        <name>Fe cation</name>
        <dbReference type="ChEBI" id="CHEBI:24875"/>
        <label>2</label>
    </ligand>
</feature>
<dbReference type="PANTHER" id="PTHR36303">
    <property type="entry name" value="2',3'-CYCLIC-NUCLEOTIDE 2'-PHOSPHODIESTERASE"/>
    <property type="match status" value="1"/>
</dbReference>
<feature type="binding site" evidence="2">
    <location>
        <position position="40"/>
    </location>
    <ligand>
        <name>Fe cation</name>
        <dbReference type="ChEBI" id="CHEBI:24875"/>
        <label>1</label>
    </ligand>
</feature>
<keyword evidence="3" id="KW-1133">Transmembrane helix</keyword>
<feature type="binding site" evidence="2">
    <location>
        <position position="153"/>
    </location>
    <ligand>
        <name>Fe cation</name>
        <dbReference type="ChEBI" id="CHEBI:24875"/>
        <label>2</label>
    </ligand>
</feature>
<gene>
    <name evidence="4" type="ORF">ASAP_1102</name>
</gene>
<feature type="active site" description="Proton donor" evidence="1">
    <location>
        <position position="68"/>
    </location>
</feature>
<dbReference type="NCBIfam" id="TIGR00282">
    <property type="entry name" value="TIGR00282 family metallophosphoesterase"/>
    <property type="match status" value="1"/>
</dbReference>
<evidence type="ECO:0008006" key="6">
    <source>
        <dbReference type="Google" id="ProtNLM"/>
    </source>
</evidence>
<dbReference type="CDD" id="cd07382">
    <property type="entry name" value="MPP_DR1281"/>
    <property type="match status" value="1"/>
</dbReference>
<dbReference type="eggNOG" id="COG1692">
    <property type="taxonomic scope" value="Bacteria"/>
</dbReference>
<feature type="binding site" evidence="2">
    <location>
        <position position="180"/>
    </location>
    <ligand>
        <name>Fe cation</name>
        <dbReference type="ChEBI" id="CHEBI:24875"/>
        <label>1</label>
    </ligand>
</feature>
<evidence type="ECO:0000256" key="2">
    <source>
        <dbReference type="PIRSR" id="PIRSR004789-51"/>
    </source>
</evidence>
<keyword evidence="3" id="KW-0812">Transmembrane</keyword>
<feature type="binding site" evidence="2">
    <location>
        <position position="8"/>
    </location>
    <ligand>
        <name>Fe cation</name>
        <dbReference type="ChEBI" id="CHEBI:24875"/>
        <label>1</label>
    </ligand>
</feature>
<comment type="caution">
    <text evidence="4">The sequence shown here is derived from an EMBL/GenBank/DDBJ whole genome shotgun (WGS) entry which is preliminary data.</text>
</comment>
<evidence type="ECO:0000313" key="4">
    <source>
        <dbReference type="EMBL" id="CDG39147.1"/>
    </source>
</evidence>
<feature type="binding site" evidence="2">
    <location>
        <position position="178"/>
    </location>
    <ligand>
        <name>Fe cation</name>
        <dbReference type="ChEBI" id="CHEBI:24875"/>
        <label>2</label>
    </ligand>
</feature>
<name>A0A060QK07_9PROT</name>
<dbReference type="AlphaFoldDB" id="A0A060QK07"/>
<feature type="transmembrane region" description="Helical" evidence="3">
    <location>
        <begin position="267"/>
        <end position="290"/>
    </location>
</feature>
<accession>A0A060QK07</accession>
<keyword evidence="2" id="KW-0479">Metal-binding</keyword>
<dbReference type="Gene3D" id="3.60.21.10">
    <property type="match status" value="1"/>
</dbReference>
<dbReference type="PANTHER" id="PTHR36303:SF1">
    <property type="entry name" value="2',3'-CYCLIC-NUCLEOTIDE 2'-PHOSPHODIESTERASE"/>
    <property type="match status" value="1"/>
</dbReference>
<evidence type="ECO:0000256" key="3">
    <source>
        <dbReference type="SAM" id="Phobius"/>
    </source>
</evidence>
<organism evidence="4 5">
    <name type="scientific">Asaia bogorensis</name>
    <dbReference type="NCBI Taxonomy" id="91915"/>
    <lineage>
        <taxon>Bacteria</taxon>
        <taxon>Pseudomonadati</taxon>
        <taxon>Pseudomonadota</taxon>
        <taxon>Alphaproteobacteria</taxon>
        <taxon>Acetobacterales</taxon>
        <taxon>Acetobacteraceae</taxon>
        <taxon>Asaia</taxon>
    </lineage>
</organism>
<dbReference type="Proteomes" id="UP000027583">
    <property type="component" value="Unassembled WGS sequence"/>
</dbReference>
<dbReference type="InterPro" id="IPR029052">
    <property type="entry name" value="Metallo-depent_PP-like"/>
</dbReference>
<reference evidence="4 5" key="1">
    <citation type="journal article" date="2014" name="Genome Biol. Evol.">
        <title>Acetic acid bacteria genomes reveal functional traits for adaptation to life in insect guts.</title>
        <authorList>
            <person name="Chouaia B."/>
            <person name="Gaiarsa S."/>
            <person name="Crotti E."/>
            <person name="Comandatore F."/>
            <person name="Degli Esposti M."/>
            <person name="Ricci I."/>
            <person name="Alma A."/>
            <person name="Favia G."/>
            <person name="Bandi C."/>
            <person name="Daffonchio D."/>
        </authorList>
    </citation>
    <scope>NUCLEOTIDE SEQUENCE [LARGE SCALE GENOMIC DNA]</scope>
    <source>
        <strain evidence="4 5">SF2.1</strain>
    </source>
</reference>
<dbReference type="SUPFAM" id="SSF56300">
    <property type="entry name" value="Metallo-dependent phosphatases"/>
    <property type="match status" value="1"/>
</dbReference>
<dbReference type="GO" id="GO:0004113">
    <property type="term" value="F:2',3'-cyclic-nucleotide 3'-phosphodiesterase activity"/>
    <property type="evidence" value="ECO:0007669"/>
    <property type="project" value="TreeGrafter"/>
</dbReference>
<dbReference type="EMBL" id="CBLX010000008">
    <property type="protein sequence ID" value="CDG39147.1"/>
    <property type="molecule type" value="Genomic_DNA"/>
</dbReference>
<dbReference type="Pfam" id="PF13277">
    <property type="entry name" value="YmdB"/>
    <property type="match status" value="1"/>
</dbReference>
<dbReference type="PIRSF" id="PIRSF004789">
    <property type="entry name" value="DR1281"/>
    <property type="match status" value="1"/>
</dbReference>
<feature type="binding site" evidence="2">
    <location>
        <position position="39"/>
    </location>
    <ligand>
        <name>Fe cation</name>
        <dbReference type="ChEBI" id="CHEBI:24875"/>
        <label>2</label>
    </ligand>
</feature>
<protein>
    <recommendedName>
        <fullName evidence="6">Phosphoesterase family protein</fullName>
    </recommendedName>
</protein>
<dbReference type="InterPro" id="IPR005235">
    <property type="entry name" value="YmdB-like"/>
</dbReference>
<evidence type="ECO:0000256" key="1">
    <source>
        <dbReference type="PIRSR" id="PIRSR004789-50"/>
    </source>
</evidence>
<proteinExistence type="predicted"/>
<keyword evidence="3" id="KW-0472">Membrane</keyword>
<evidence type="ECO:0000313" key="5">
    <source>
        <dbReference type="Proteomes" id="UP000027583"/>
    </source>
</evidence>
<feature type="binding site" evidence="2">
    <location>
        <position position="39"/>
    </location>
    <ligand>
        <name>Fe cation</name>
        <dbReference type="ChEBI" id="CHEBI:24875"/>
        <label>1</label>
    </ligand>
</feature>
<dbReference type="GO" id="GO:0046872">
    <property type="term" value="F:metal ion binding"/>
    <property type="evidence" value="ECO:0007669"/>
    <property type="project" value="UniProtKB-KW"/>
</dbReference>
<sequence length="305" mass="33244">MRLLFLGDIVGRSGREAVMACLPAWRETLKLDVVVVNGENASHGFGLSSAIATDLFKAGVDVITLGNHAWDKKELLREIDAEPRIIRPLNFPPGTPGQGSFVIVLPNGRKVLVINVMGRLFMDPLDDPFRAVTECLSRHKLGMTAHAIIVDLHAETGSEKMAFGHYLDGKVSLVVGTHTHVPTADYRILSKGTAYQTDAGMCGDYDSVIGMGKEASLYRFVRKLPGERLQPAEGEATVCGVFVETDDRTGLAVRIEAVRVGGHLSPAFPVVCSFFLFFGLFWFGLGCVWGEESGVAHVWRGFWGI</sequence>
<reference evidence="4 5" key="2">
    <citation type="journal article" date="2014" name="PLoS ONE">
        <title>Evolution of mitochondria reconstructed from the energy metabolism of living bacteria.</title>
        <authorList>
            <person name="Degli Esposti M."/>
            <person name="Chouaia B."/>
            <person name="Comandatore F."/>
            <person name="Crotti E."/>
            <person name="Sassera D."/>
            <person name="Lievens P.M."/>
            <person name="Daffonchio D."/>
            <person name="Bandi C."/>
        </authorList>
    </citation>
    <scope>NUCLEOTIDE SEQUENCE [LARGE SCALE GENOMIC DNA]</scope>
    <source>
        <strain evidence="4 5">SF2.1</strain>
    </source>
</reference>